<evidence type="ECO:0000256" key="10">
    <source>
        <dbReference type="RuleBase" id="RU351113"/>
    </source>
</evidence>
<keyword evidence="2" id="KW-1003">Cell membrane</keyword>
<evidence type="ECO:0000256" key="3">
    <source>
        <dbReference type="ARBA" id="ARBA00022606"/>
    </source>
</evidence>
<evidence type="ECO:0000256" key="5">
    <source>
        <dbReference type="ARBA" id="ARBA00022725"/>
    </source>
</evidence>
<dbReference type="GO" id="GO:0004984">
    <property type="term" value="F:olfactory receptor activity"/>
    <property type="evidence" value="ECO:0007669"/>
    <property type="project" value="InterPro"/>
</dbReference>
<dbReference type="Pfam" id="PF02949">
    <property type="entry name" value="7tm_6"/>
    <property type="match status" value="1"/>
</dbReference>
<dbReference type="GO" id="GO:0005549">
    <property type="term" value="F:odorant binding"/>
    <property type="evidence" value="ECO:0007669"/>
    <property type="project" value="InterPro"/>
</dbReference>
<dbReference type="GO" id="GO:0005886">
    <property type="term" value="C:plasma membrane"/>
    <property type="evidence" value="ECO:0007669"/>
    <property type="project" value="UniProtKB-SubCell"/>
</dbReference>
<evidence type="ECO:0000313" key="12">
    <source>
        <dbReference type="RefSeq" id="XP_034118277.1"/>
    </source>
</evidence>
<feature type="transmembrane region" description="Helical" evidence="10">
    <location>
        <begin position="185"/>
        <end position="218"/>
    </location>
</feature>
<keyword evidence="5 10" id="KW-0552">Olfaction</keyword>
<dbReference type="GO" id="GO:0007165">
    <property type="term" value="P:signal transduction"/>
    <property type="evidence" value="ECO:0007669"/>
    <property type="project" value="UniProtKB-KW"/>
</dbReference>
<feature type="transmembrane region" description="Helical" evidence="10">
    <location>
        <begin position="42"/>
        <end position="63"/>
    </location>
</feature>
<comment type="similarity">
    <text evidence="10">Belongs to the insect chemoreceptor superfamily. Heteromeric odorant receptor channel (TC 1.A.69) family.</text>
</comment>
<evidence type="ECO:0000313" key="11">
    <source>
        <dbReference type="Proteomes" id="UP000515160"/>
    </source>
</evidence>
<dbReference type="PANTHER" id="PTHR21137">
    <property type="entry name" value="ODORANT RECEPTOR"/>
    <property type="match status" value="1"/>
</dbReference>
<feature type="transmembrane region" description="Helical" evidence="10">
    <location>
        <begin position="136"/>
        <end position="158"/>
    </location>
</feature>
<dbReference type="CTD" id="30978"/>
<evidence type="ECO:0000256" key="4">
    <source>
        <dbReference type="ARBA" id="ARBA00022692"/>
    </source>
</evidence>
<evidence type="ECO:0000256" key="1">
    <source>
        <dbReference type="ARBA" id="ARBA00004651"/>
    </source>
</evidence>
<sequence>MSKLLDALLIDLRSQRFTFRLMGLELKPSKPGERRQVLRSPLTFAIMVIATSFEFCTVCAFIVQHSSEIVLCSEALMHGVQMISSLLKMWIFLWKCEELVALIAAIQQPFEQTNIDPAELLIFQQQSRIGQSLSSIYTLMCTGTSISFLLMPLALTLLRFNSTGLFAPVSSFRVVLPYDVTQPEIYFLDCCLMVFVLTFFCCSTSGVDTLYGWFVFGLTAHYRCLVLRLQRISCNKGLSEWQLEQQLDQLFGEHAKLLRLVDRFELAFREIACVEVLLICVLYCSVICQYIMPHTNQNFAFLGFFSMVVSTQLCIYAVGAERVRHEGQEFAQQLYMQLPWHQLSARLRRLLLLPLQRATKETHLGAYFFVLGHPLLVWTFRTAGSFTTLLNALRAKYEH</sequence>
<dbReference type="OrthoDB" id="7548151at2759"/>
<organism evidence="11 12">
    <name type="scientific">Drosophila albomicans</name>
    <name type="common">Fruit fly</name>
    <dbReference type="NCBI Taxonomy" id="7291"/>
    <lineage>
        <taxon>Eukaryota</taxon>
        <taxon>Metazoa</taxon>
        <taxon>Ecdysozoa</taxon>
        <taxon>Arthropoda</taxon>
        <taxon>Hexapoda</taxon>
        <taxon>Insecta</taxon>
        <taxon>Pterygota</taxon>
        <taxon>Neoptera</taxon>
        <taxon>Endopterygota</taxon>
        <taxon>Diptera</taxon>
        <taxon>Brachycera</taxon>
        <taxon>Muscomorpha</taxon>
        <taxon>Ephydroidea</taxon>
        <taxon>Drosophilidae</taxon>
        <taxon>Drosophila</taxon>
    </lineage>
</organism>
<feature type="transmembrane region" description="Helical" evidence="10">
    <location>
        <begin position="298"/>
        <end position="318"/>
    </location>
</feature>
<feature type="transmembrane region" description="Helical" evidence="10">
    <location>
        <begin position="266"/>
        <end position="292"/>
    </location>
</feature>
<evidence type="ECO:0000256" key="2">
    <source>
        <dbReference type="ARBA" id="ARBA00022475"/>
    </source>
</evidence>
<protein>
    <recommendedName>
        <fullName evidence="10">Odorant receptor</fullName>
    </recommendedName>
</protein>
<comment type="subcellular location">
    <subcellularLocation>
        <location evidence="1 10">Cell membrane</location>
        <topology evidence="1 10">Multi-pass membrane protein</topology>
    </subcellularLocation>
</comment>
<accession>A0A6P8ZFJ8</accession>
<gene>
    <name evidence="12" type="primary">LOC117577554</name>
</gene>
<name>A0A6P8ZFJ8_DROAB</name>
<dbReference type="Proteomes" id="UP000515160">
    <property type="component" value="Chromosome X"/>
</dbReference>
<evidence type="ECO:0000256" key="8">
    <source>
        <dbReference type="ARBA" id="ARBA00023170"/>
    </source>
</evidence>
<dbReference type="GeneID" id="117577554"/>
<dbReference type="PANTHER" id="PTHR21137:SF35">
    <property type="entry name" value="ODORANT RECEPTOR 19A-RELATED"/>
    <property type="match status" value="1"/>
</dbReference>
<reference evidence="12" key="1">
    <citation type="submission" date="2025-08" db="UniProtKB">
        <authorList>
            <consortium name="RefSeq"/>
        </authorList>
    </citation>
    <scope>IDENTIFICATION</scope>
    <source>
        <strain evidence="12">15112-1751.03</strain>
        <tissue evidence="12">Whole Adult</tissue>
    </source>
</reference>
<keyword evidence="7 10" id="KW-0472">Membrane</keyword>
<keyword evidence="11" id="KW-1185">Reference proteome</keyword>
<keyword evidence="8 10" id="KW-0675">Receptor</keyword>
<dbReference type="RefSeq" id="XP_034118277.1">
    <property type="nucleotide sequence ID" value="XM_034262386.2"/>
</dbReference>
<proteinExistence type="inferred from homology"/>
<dbReference type="AlphaFoldDB" id="A0A6P8ZFJ8"/>
<keyword evidence="4 10" id="KW-0812">Transmembrane</keyword>
<comment type="caution">
    <text evidence="10">Lacks conserved residue(s) required for the propagation of feature annotation.</text>
</comment>
<keyword evidence="6 10" id="KW-1133">Transmembrane helix</keyword>
<evidence type="ECO:0000256" key="9">
    <source>
        <dbReference type="ARBA" id="ARBA00023224"/>
    </source>
</evidence>
<dbReference type="InterPro" id="IPR004117">
    <property type="entry name" value="7tm6_olfct_rcpt"/>
</dbReference>
<evidence type="ECO:0000256" key="6">
    <source>
        <dbReference type="ARBA" id="ARBA00022989"/>
    </source>
</evidence>
<keyword evidence="3 10" id="KW-0716">Sensory transduction</keyword>
<keyword evidence="9 10" id="KW-0807">Transducer</keyword>
<evidence type="ECO:0000256" key="7">
    <source>
        <dbReference type="ARBA" id="ARBA00023136"/>
    </source>
</evidence>